<evidence type="ECO:0000313" key="1">
    <source>
        <dbReference type="EMBL" id="CAF3388393.1"/>
    </source>
</evidence>
<reference evidence="1" key="1">
    <citation type="submission" date="2021-02" db="EMBL/GenBank/DDBJ databases">
        <authorList>
            <person name="Nowell W R."/>
        </authorList>
    </citation>
    <scope>NUCLEOTIDE SEQUENCE</scope>
</reference>
<dbReference type="SUPFAM" id="SSF53254">
    <property type="entry name" value="Phosphoglycerate mutase-like"/>
    <property type="match status" value="1"/>
</dbReference>
<accession>A0A817YZY9</accession>
<dbReference type="EMBL" id="CAJNXB010004693">
    <property type="protein sequence ID" value="CAF3388393.1"/>
    <property type="molecule type" value="Genomic_DNA"/>
</dbReference>
<evidence type="ECO:0008006" key="5">
    <source>
        <dbReference type="Google" id="ProtNLM"/>
    </source>
</evidence>
<dbReference type="Gene3D" id="3.40.50.1240">
    <property type="entry name" value="Phosphoglycerate mutase-like"/>
    <property type="match status" value="1"/>
</dbReference>
<sequence>MYVVKPKPATYLHDNRIYHSKKKYYRNYDRVHVPQRNPQTYDLRLIIIRHGERIDTILGENWFDQVFGDGTSPPQNYLRSYLPSRLPNRRDTFLYMLDPPITRNGQQKALTLGHQLSTVASNIDACYSSPASRCVLTAASVLQGMNRTNIPLRLEPYLFEPMFWNQPYQEFINVSPFMSSQTWARTGYNIDRAYQRLDDFLNPQETEYDYRDRSKYFFNAIEQDHDHRVRAGGYGRPSTVLIVGHAATPLIFSNIATHRSFDPVTFREQCAHIPFLHTIVLERNATTHIWKARR</sequence>
<dbReference type="InterPro" id="IPR013078">
    <property type="entry name" value="His_Pase_superF_clade-1"/>
</dbReference>
<dbReference type="Proteomes" id="UP000663825">
    <property type="component" value="Unassembled WGS sequence"/>
</dbReference>
<dbReference type="OrthoDB" id="414418at2759"/>
<proteinExistence type="predicted"/>
<evidence type="ECO:0000313" key="4">
    <source>
        <dbReference type="Proteomes" id="UP000663873"/>
    </source>
</evidence>
<keyword evidence="4" id="KW-1185">Reference proteome</keyword>
<dbReference type="PANTHER" id="PTHR16469">
    <property type="entry name" value="UBIQUITIN-ASSOCIATED AND SH3 DOMAIN-CONTAINING BA-RELATED"/>
    <property type="match status" value="1"/>
</dbReference>
<protein>
    <recommendedName>
        <fullName evidence="5">Phosphoglycerate mutase</fullName>
    </recommendedName>
</protein>
<name>A0A817YZY9_9BILA</name>
<dbReference type="Pfam" id="PF00300">
    <property type="entry name" value="His_Phos_1"/>
    <property type="match status" value="1"/>
</dbReference>
<dbReference type="PANTHER" id="PTHR16469:SF27">
    <property type="entry name" value="UBIQUITIN-ASSOCIATED AND SH3 DOMAIN-CONTAINING BA-RELATED"/>
    <property type="match status" value="1"/>
</dbReference>
<dbReference type="EMBL" id="CAJOBP010000438">
    <property type="protein sequence ID" value="CAF4178483.1"/>
    <property type="molecule type" value="Genomic_DNA"/>
</dbReference>
<evidence type="ECO:0000313" key="2">
    <source>
        <dbReference type="EMBL" id="CAF4178483.1"/>
    </source>
</evidence>
<dbReference type="InterPro" id="IPR029033">
    <property type="entry name" value="His_PPase_superfam"/>
</dbReference>
<gene>
    <name evidence="1" type="ORF">TIS948_LOCUS26604</name>
    <name evidence="2" type="ORF">UJA718_LOCUS5154</name>
</gene>
<dbReference type="Proteomes" id="UP000663873">
    <property type="component" value="Unassembled WGS sequence"/>
</dbReference>
<evidence type="ECO:0000313" key="3">
    <source>
        <dbReference type="Proteomes" id="UP000663825"/>
    </source>
</evidence>
<comment type="caution">
    <text evidence="1">The sequence shown here is derived from an EMBL/GenBank/DDBJ whole genome shotgun (WGS) entry which is preliminary data.</text>
</comment>
<dbReference type="InterPro" id="IPR051710">
    <property type="entry name" value="Phosphatase_SH3-domain"/>
</dbReference>
<organism evidence="1 3">
    <name type="scientific">Rotaria socialis</name>
    <dbReference type="NCBI Taxonomy" id="392032"/>
    <lineage>
        <taxon>Eukaryota</taxon>
        <taxon>Metazoa</taxon>
        <taxon>Spiralia</taxon>
        <taxon>Gnathifera</taxon>
        <taxon>Rotifera</taxon>
        <taxon>Eurotatoria</taxon>
        <taxon>Bdelloidea</taxon>
        <taxon>Philodinida</taxon>
        <taxon>Philodinidae</taxon>
        <taxon>Rotaria</taxon>
    </lineage>
</organism>
<dbReference type="CDD" id="cd07067">
    <property type="entry name" value="HP_PGM_like"/>
    <property type="match status" value="1"/>
</dbReference>
<dbReference type="AlphaFoldDB" id="A0A817YZY9"/>